<protein>
    <recommendedName>
        <fullName evidence="1">SET domain-containing protein</fullName>
    </recommendedName>
</protein>
<dbReference type="InterPro" id="IPR001214">
    <property type="entry name" value="SET_dom"/>
</dbReference>
<evidence type="ECO:0000313" key="3">
    <source>
        <dbReference type="Proteomes" id="UP001212997"/>
    </source>
</evidence>
<dbReference type="SMART" id="SM00317">
    <property type="entry name" value="SET"/>
    <property type="match status" value="1"/>
</dbReference>
<keyword evidence="3" id="KW-1185">Reference proteome</keyword>
<dbReference type="PANTHER" id="PTHR47332:SF4">
    <property type="entry name" value="SET DOMAIN-CONTAINING PROTEIN 5"/>
    <property type="match status" value="1"/>
</dbReference>
<dbReference type="CDD" id="cd20071">
    <property type="entry name" value="SET_SMYD"/>
    <property type="match status" value="1"/>
</dbReference>
<comment type="caution">
    <text evidence="2">The sequence shown here is derived from an EMBL/GenBank/DDBJ whole genome shotgun (WGS) entry which is preliminary data.</text>
</comment>
<dbReference type="PANTHER" id="PTHR47332">
    <property type="entry name" value="SET DOMAIN-CONTAINING PROTEIN 5"/>
    <property type="match status" value="1"/>
</dbReference>
<accession>A0AAD5V5A6</accession>
<dbReference type="EMBL" id="JANAWD010000119">
    <property type="protein sequence ID" value="KAJ3486497.1"/>
    <property type="molecule type" value="Genomic_DNA"/>
</dbReference>
<proteinExistence type="predicted"/>
<dbReference type="Gene3D" id="2.170.270.10">
    <property type="entry name" value="SET domain"/>
    <property type="match status" value="1"/>
</dbReference>
<organism evidence="2 3">
    <name type="scientific">Meripilus lineatus</name>
    <dbReference type="NCBI Taxonomy" id="2056292"/>
    <lineage>
        <taxon>Eukaryota</taxon>
        <taxon>Fungi</taxon>
        <taxon>Dikarya</taxon>
        <taxon>Basidiomycota</taxon>
        <taxon>Agaricomycotina</taxon>
        <taxon>Agaricomycetes</taxon>
        <taxon>Polyporales</taxon>
        <taxon>Meripilaceae</taxon>
        <taxon>Meripilus</taxon>
    </lineage>
</organism>
<sequence>MNSQVTTLLHPEQDTTETLSLHPHIVRSDKRWDGAPYFLYLPHERGDMVFVDYSININNIASWPLWQIRSEDFPRDSKAFSVERVQGKGLGLVANRMIAAGELIYSERPIYAAPRILSCPPDQTDANGIFFRAAMKELSTESRRKFFELHNAYPSDVDCVPGILNTNCLPLCIDASNPISHVGCFPTLSRINHDCCPNAKYSFNLTTFRGEVRAMRLIRAGQEITITYTHLDQPRRERQRALSQARFFTCACKTCSLPLDRRNESDARRERIQTFKQLEDVDFPPRIPLDQLNQVLASAGEEALVEDYAIVLLIGSQNLTIYDDLDIAIGWVRKAREYFSKFECEGSYYLRKLDDADRVHRRMQGGT</sequence>
<dbReference type="Proteomes" id="UP001212997">
    <property type="component" value="Unassembled WGS sequence"/>
</dbReference>
<dbReference type="InterPro" id="IPR046341">
    <property type="entry name" value="SET_dom_sf"/>
</dbReference>
<gene>
    <name evidence="2" type="ORF">NLI96_g4196</name>
</gene>
<dbReference type="InterPro" id="IPR053185">
    <property type="entry name" value="SET_domain_protein"/>
</dbReference>
<dbReference type="AlphaFoldDB" id="A0AAD5V5A6"/>
<evidence type="ECO:0000313" key="2">
    <source>
        <dbReference type="EMBL" id="KAJ3486497.1"/>
    </source>
</evidence>
<dbReference type="Pfam" id="PF00856">
    <property type="entry name" value="SET"/>
    <property type="match status" value="1"/>
</dbReference>
<dbReference type="PROSITE" id="PS50280">
    <property type="entry name" value="SET"/>
    <property type="match status" value="1"/>
</dbReference>
<dbReference type="SUPFAM" id="SSF82199">
    <property type="entry name" value="SET domain"/>
    <property type="match status" value="1"/>
</dbReference>
<reference evidence="2" key="1">
    <citation type="submission" date="2022-07" db="EMBL/GenBank/DDBJ databases">
        <title>Genome Sequence of Physisporinus lineatus.</title>
        <authorList>
            <person name="Buettner E."/>
        </authorList>
    </citation>
    <scope>NUCLEOTIDE SEQUENCE</scope>
    <source>
        <strain evidence="2">VT162</strain>
    </source>
</reference>
<name>A0AAD5V5A6_9APHY</name>
<feature type="domain" description="SET" evidence="1">
    <location>
        <begin position="78"/>
        <end position="229"/>
    </location>
</feature>
<evidence type="ECO:0000259" key="1">
    <source>
        <dbReference type="PROSITE" id="PS50280"/>
    </source>
</evidence>